<evidence type="ECO:0000256" key="3">
    <source>
        <dbReference type="ARBA" id="ARBA00022691"/>
    </source>
</evidence>
<keyword evidence="1 6" id="KW-0489">Methyltransferase</keyword>
<dbReference type="GO" id="GO:0009307">
    <property type="term" value="P:DNA restriction-modification system"/>
    <property type="evidence" value="ECO:0007669"/>
    <property type="project" value="UniProtKB-KW"/>
</dbReference>
<dbReference type="GO" id="GO:0003886">
    <property type="term" value="F:DNA (cytosine-5-)-methyltransferase activity"/>
    <property type="evidence" value="ECO:0007669"/>
    <property type="project" value="UniProtKB-EC"/>
</dbReference>
<dbReference type="PANTHER" id="PTHR10629">
    <property type="entry name" value="CYTOSINE-SPECIFIC METHYLTRANSFERASE"/>
    <property type="match status" value="1"/>
</dbReference>
<organism evidence="9 11">
    <name type="scientific">Endobacter medicaginis</name>
    <dbReference type="NCBI Taxonomy" id="1181271"/>
    <lineage>
        <taxon>Bacteria</taxon>
        <taxon>Pseudomonadati</taxon>
        <taxon>Pseudomonadota</taxon>
        <taxon>Alphaproteobacteria</taxon>
        <taxon>Acetobacterales</taxon>
        <taxon>Acetobacteraceae</taxon>
        <taxon>Endobacter</taxon>
    </lineage>
</organism>
<dbReference type="InterPro" id="IPR018117">
    <property type="entry name" value="C5_DNA_meth_AS"/>
</dbReference>
<keyword evidence="4" id="KW-0680">Restriction system</keyword>
<evidence type="ECO:0000256" key="8">
    <source>
        <dbReference type="RuleBase" id="RU000417"/>
    </source>
</evidence>
<dbReference type="PRINTS" id="PR00105">
    <property type="entry name" value="C5METTRFRASE"/>
</dbReference>
<proteinExistence type="inferred from homology"/>
<dbReference type="GO" id="GO:0044027">
    <property type="term" value="P:negative regulation of gene expression via chromosomal CpG island methylation"/>
    <property type="evidence" value="ECO:0007669"/>
    <property type="project" value="TreeGrafter"/>
</dbReference>
<dbReference type="InterPro" id="IPR001525">
    <property type="entry name" value="C5_MeTfrase"/>
</dbReference>
<evidence type="ECO:0000313" key="9">
    <source>
        <dbReference type="EMBL" id="MBB3172887.1"/>
    </source>
</evidence>
<dbReference type="Proteomes" id="UP000565205">
    <property type="component" value="Unassembled WGS sequence"/>
</dbReference>
<name>A0A839USW5_9PROT</name>
<comment type="catalytic activity">
    <reaction evidence="5 8">
        <text>a 2'-deoxycytidine in DNA + S-adenosyl-L-methionine = a 5-methyl-2'-deoxycytidine in DNA + S-adenosyl-L-homocysteine + H(+)</text>
        <dbReference type="Rhea" id="RHEA:13681"/>
        <dbReference type="Rhea" id="RHEA-COMP:11369"/>
        <dbReference type="Rhea" id="RHEA-COMP:11370"/>
        <dbReference type="ChEBI" id="CHEBI:15378"/>
        <dbReference type="ChEBI" id="CHEBI:57856"/>
        <dbReference type="ChEBI" id="CHEBI:59789"/>
        <dbReference type="ChEBI" id="CHEBI:85452"/>
        <dbReference type="ChEBI" id="CHEBI:85454"/>
        <dbReference type="EC" id="2.1.1.37"/>
    </reaction>
</comment>
<protein>
    <recommendedName>
        <fullName evidence="8">Cytosine-specific methyltransferase</fullName>
        <ecNumber evidence="8">2.1.1.37</ecNumber>
    </recommendedName>
</protein>
<dbReference type="Pfam" id="PF00145">
    <property type="entry name" value="DNA_methylase"/>
    <property type="match status" value="1"/>
</dbReference>
<dbReference type="PROSITE" id="PS51679">
    <property type="entry name" value="SAM_MT_C5"/>
    <property type="match status" value="1"/>
</dbReference>
<dbReference type="GO" id="GO:0032259">
    <property type="term" value="P:methylation"/>
    <property type="evidence" value="ECO:0007669"/>
    <property type="project" value="UniProtKB-KW"/>
</dbReference>
<gene>
    <name evidence="9" type="ORF">FHR90_000701</name>
    <name evidence="10" type="ORF">HUK83_03455</name>
</gene>
<dbReference type="PROSITE" id="PS00094">
    <property type="entry name" value="C5_MTASE_1"/>
    <property type="match status" value="1"/>
</dbReference>
<dbReference type="NCBIfam" id="TIGR00675">
    <property type="entry name" value="dcm"/>
    <property type="match status" value="1"/>
</dbReference>
<evidence type="ECO:0000313" key="12">
    <source>
        <dbReference type="Proteomes" id="UP000565205"/>
    </source>
</evidence>
<dbReference type="AlphaFoldDB" id="A0A839USW5"/>
<feature type="active site" evidence="6">
    <location>
        <position position="82"/>
    </location>
</feature>
<reference evidence="10 12" key="1">
    <citation type="submission" date="2020-06" db="EMBL/GenBank/DDBJ databases">
        <title>Description of novel acetic acid bacteria.</title>
        <authorList>
            <person name="Sombolestani A."/>
        </authorList>
    </citation>
    <scope>NUCLEOTIDE SEQUENCE [LARGE SCALE GENOMIC DNA]</scope>
    <source>
        <strain evidence="10 12">LMG 26838</strain>
    </source>
</reference>
<evidence type="ECO:0000256" key="4">
    <source>
        <dbReference type="ARBA" id="ARBA00022747"/>
    </source>
</evidence>
<dbReference type="Gene3D" id="3.40.50.150">
    <property type="entry name" value="Vaccinia Virus protein VP39"/>
    <property type="match status" value="1"/>
</dbReference>
<dbReference type="SUPFAM" id="SSF53335">
    <property type="entry name" value="S-adenosyl-L-methionine-dependent methyltransferases"/>
    <property type="match status" value="1"/>
</dbReference>
<evidence type="ECO:0000256" key="5">
    <source>
        <dbReference type="ARBA" id="ARBA00047422"/>
    </source>
</evidence>
<evidence type="ECO:0000256" key="6">
    <source>
        <dbReference type="PROSITE-ProRule" id="PRU01016"/>
    </source>
</evidence>
<keyword evidence="3 6" id="KW-0949">S-adenosyl-L-methionine</keyword>
<dbReference type="EMBL" id="JACHXV010000002">
    <property type="protein sequence ID" value="MBB3172887.1"/>
    <property type="molecule type" value="Genomic_DNA"/>
</dbReference>
<evidence type="ECO:0000256" key="1">
    <source>
        <dbReference type="ARBA" id="ARBA00022603"/>
    </source>
</evidence>
<dbReference type="Proteomes" id="UP000557688">
    <property type="component" value="Unassembled WGS sequence"/>
</dbReference>
<dbReference type="InterPro" id="IPR050390">
    <property type="entry name" value="C5-Methyltransferase"/>
</dbReference>
<sequence length="358" mass="38953">MKDKRLTAVEIFAGGGGLAVGLDRAGFRAVAAIEIERHAAATFKANHPNVQVFRQDVREISGQTLLDLGGGAIDVLAACPPCQGFSSLTSKYRRDDPRNVLVSEVARLTEEIAPTAVMIENVPGLAGKGRPLFDDLVSRLEDNGYICNWSVLQVADYGVPQMRRRLVLLAGKGFKIEMPPATHARVEAAGKKRWKTVREAIGHMNDAMQFVEASKNGGAHLFDWHVVRKLSDANRERLAQAKAGANGSDTPDHLRPPCHRGGYSGFSNVYGRMSWDEPSPTITAGCTTLSKGRFGHPDKLRTISLREAALLQTFPQDYHFETDAFEHACAIVGNALPCTFAEAIAKEVGKSILTHRAD</sequence>
<comment type="similarity">
    <text evidence="6 7">Belongs to the class I-like SAM-binding methyltransferase superfamily. C5-methyltransferase family.</text>
</comment>
<keyword evidence="11" id="KW-1185">Reference proteome</keyword>
<dbReference type="GO" id="GO:0003677">
    <property type="term" value="F:DNA binding"/>
    <property type="evidence" value="ECO:0007669"/>
    <property type="project" value="TreeGrafter"/>
</dbReference>
<reference evidence="9 11" key="2">
    <citation type="submission" date="2020-08" db="EMBL/GenBank/DDBJ databases">
        <title>Genomic Encyclopedia of Type Strains, Phase III (KMG-III): the genomes of soil and plant-associated and newly described type strains.</title>
        <authorList>
            <person name="Whitman W."/>
        </authorList>
    </citation>
    <scope>NUCLEOTIDE SEQUENCE [LARGE SCALE GENOMIC DNA]</scope>
    <source>
        <strain evidence="9 11">CECT 8088</strain>
    </source>
</reference>
<dbReference type="RefSeq" id="WP_176622115.1">
    <property type="nucleotide sequence ID" value="NZ_JABXXQ010000033.1"/>
</dbReference>
<dbReference type="Gene3D" id="3.90.120.10">
    <property type="entry name" value="DNA Methylase, subunit A, domain 2"/>
    <property type="match status" value="1"/>
</dbReference>
<evidence type="ECO:0000313" key="10">
    <source>
        <dbReference type="EMBL" id="NVN29397.1"/>
    </source>
</evidence>
<comment type="caution">
    <text evidence="9">The sequence shown here is derived from an EMBL/GenBank/DDBJ whole genome shotgun (WGS) entry which is preliminary data.</text>
</comment>
<dbReference type="PANTHER" id="PTHR10629:SF52">
    <property type="entry name" value="DNA (CYTOSINE-5)-METHYLTRANSFERASE 1"/>
    <property type="match status" value="1"/>
</dbReference>
<keyword evidence="2 6" id="KW-0808">Transferase</keyword>
<evidence type="ECO:0000256" key="7">
    <source>
        <dbReference type="RuleBase" id="RU000416"/>
    </source>
</evidence>
<dbReference type="EMBL" id="JABXXQ010000033">
    <property type="protein sequence ID" value="NVN29397.1"/>
    <property type="molecule type" value="Genomic_DNA"/>
</dbReference>
<evidence type="ECO:0000313" key="11">
    <source>
        <dbReference type="Proteomes" id="UP000557688"/>
    </source>
</evidence>
<evidence type="ECO:0000256" key="2">
    <source>
        <dbReference type="ARBA" id="ARBA00022679"/>
    </source>
</evidence>
<dbReference type="EC" id="2.1.1.37" evidence="8"/>
<dbReference type="InterPro" id="IPR029063">
    <property type="entry name" value="SAM-dependent_MTases_sf"/>
</dbReference>
<accession>A0A839USW5</accession>